<evidence type="ECO:0000313" key="2">
    <source>
        <dbReference type="EMBL" id="TLD72591.1"/>
    </source>
</evidence>
<dbReference type="AlphaFoldDB" id="A0A5R8KK24"/>
<keyword evidence="1" id="KW-0732">Signal</keyword>
<evidence type="ECO:0000313" key="3">
    <source>
        <dbReference type="Proteomes" id="UP000306196"/>
    </source>
</evidence>
<proteinExistence type="predicted"/>
<evidence type="ECO:0000256" key="1">
    <source>
        <dbReference type="SAM" id="SignalP"/>
    </source>
</evidence>
<dbReference type="EMBL" id="VAUV01000001">
    <property type="protein sequence ID" value="TLD72591.1"/>
    <property type="molecule type" value="Genomic_DNA"/>
</dbReference>
<reference evidence="2 3" key="1">
    <citation type="submission" date="2019-05" db="EMBL/GenBank/DDBJ databases">
        <title>Verrucobacter flavum gen. nov., sp. nov. a new member of the family Verrucomicrobiaceae.</title>
        <authorList>
            <person name="Szuroczki S."/>
            <person name="Abbaszade G."/>
            <person name="Szabo A."/>
            <person name="Felfoldi T."/>
            <person name="Schumann P."/>
            <person name="Boka K."/>
            <person name="Keki Z."/>
            <person name="Toumi M."/>
            <person name="Toth E."/>
        </authorList>
    </citation>
    <scope>NUCLEOTIDE SEQUENCE [LARGE SCALE GENOMIC DNA]</scope>
    <source>
        <strain evidence="2 3">MG-N-17</strain>
    </source>
</reference>
<comment type="caution">
    <text evidence="2">The sequence shown here is derived from an EMBL/GenBank/DDBJ whole genome shotgun (WGS) entry which is preliminary data.</text>
</comment>
<organism evidence="2 3">
    <name type="scientific">Phragmitibacter flavus</name>
    <dbReference type="NCBI Taxonomy" id="2576071"/>
    <lineage>
        <taxon>Bacteria</taxon>
        <taxon>Pseudomonadati</taxon>
        <taxon>Verrucomicrobiota</taxon>
        <taxon>Verrucomicrobiia</taxon>
        <taxon>Verrucomicrobiales</taxon>
        <taxon>Verrucomicrobiaceae</taxon>
        <taxon>Phragmitibacter</taxon>
    </lineage>
</organism>
<protein>
    <recommendedName>
        <fullName evidence="4">Alpha-2-macroglobulin domain-containing protein</fullName>
    </recommendedName>
</protein>
<dbReference type="Proteomes" id="UP000306196">
    <property type="component" value="Unassembled WGS sequence"/>
</dbReference>
<name>A0A5R8KK24_9BACT</name>
<gene>
    <name evidence="2" type="ORF">FEM03_00505</name>
</gene>
<evidence type="ECO:0008006" key="4">
    <source>
        <dbReference type="Google" id="ProtNLM"/>
    </source>
</evidence>
<sequence>MRRCWLSGIAVVASAWVLSAQVHADDNQAPLLHFPQAREFYAVIAPDVRLTSAKRTAIQAPAKLRGLALGDERSLVWLETSVFNRVQPEKMGYRLVELSFAAGEGNAAGQTRELHGAVDCQIRDADIKQGAGVLAFKLFNTSQSIAVQYSDSDNRFVDVATTPNPWPAEAVVKAAPQANAVLLSSVPPSSGFEYTVQLGFDKDQQTLNLSADFTLAIGPYSSTRKINLPLEKLGNTTDGKPFAPQIQKWLTGQAIAANAPLVINNGNLCALWFKQADRVLALDLQRLQRTLLSRLLADAQQLLTQYDFKSKDFGEANAVLVQLLLAEELTRVLSTELGDAEQSRVLTALSNARSRLEDLVFRLPIRVAGQLWVVFYNIRTKKARLLPDQVRWNPSATPVQFKVPNRDLIFLMSLQATPDFALAADQINPVQKELAEQYQHAALLEANLETGLPDHFTASLALDSDGEKKVPSLTVPLCKRDARNRLLLKLSSKESEAFALRELFLNTDGQGLPLDLSIDSYFVGRTEAKVGATIKGSIKAPDFRIVEARDQKLPITVWVDAPIFTTINADQVTVSLRYPGDTTNYPITVSQSEGSAVLELPLRTLAGITELDVEYQSPVKPGKWINQPGGAEGLILVDE</sequence>
<dbReference type="RefSeq" id="WP_138084214.1">
    <property type="nucleotide sequence ID" value="NZ_VAUV01000001.1"/>
</dbReference>
<keyword evidence="3" id="KW-1185">Reference proteome</keyword>
<feature type="signal peptide" evidence="1">
    <location>
        <begin position="1"/>
        <end position="24"/>
    </location>
</feature>
<accession>A0A5R8KK24</accession>
<feature type="chain" id="PRO_5024365408" description="Alpha-2-macroglobulin domain-containing protein" evidence="1">
    <location>
        <begin position="25"/>
        <end position="639"/>
    </location>
</feature>